<dbReference type="AlphaFoldDB" id="A0A6V8MER3"/>
<sequence length="118" mass="11779">MGKPAARVGDAHSCPMKEITVAHGGGPILEGSPNVFIGGMPAARVGDKVHCNGPVDMIVEGEPSVFINGRPAARMGDKTAHGGVIVAGCPTVFVGTSALGRCAEEAAAAGSPFIVSEK</sequence>
<dbReference type="Proteomes" id="UP000556026">
    <property type="component" value="Unassembled WGS sequence"/>
</dbReference>
<dbReference type="RefSeq" id="WP_183353281.1">
    <property type="nucleotide sequence ID" value="NZ_BLXX01000002.1"/>
</dbReference>
<evidence type="ECO:0000313" key="1">
    <source>
        <dbReference type="EMBL" id="GFO58412.1"/>
    </source>
</evidence>
<reference evidence="2" key="1">
    <citation type="submission" date="2020-06" db="EMBL/GenBank/DDBJ databases">
        <title>Draft genomic sequence of Geomonas sp. Red330.</title>
        <authorList>
            <person name="Itoh H."/>
            <person name="Zhenxing X."/>
            <person name="Ushijima N."/>
            <person name="Masuda Y."/>
            <person name="Shiratori Y."/>
            <person name="Senoo K."/>
        </authorList>
    </citation>
    <scope>NUCLEOTIDE SEQUENCE [LARGE SCALE GENOMIC DNA]</scope>
    <source>
        <strain evidence="2">Red330</strain>
    </source>
</reference>
<dbReference type="Gene3D" id="2.60.200.60">
    <property type="match status" value="2"/>
</dbReference>
<organism evidence="1 2">
    <name type="scientific">Geomonas silvestris</name>
    <dbReference type="NCBI Taxonomy" id="2740184"/>
    <lineage>
        <taxon>Bacteria</taxon>
        <taxon>Pseudomonadati</taxon>
        <taxon>Thermodesulfobacteriota</taxon>
        <taxon>Desulfuromonadia</taxon>
        <taxon>Geobacterales</taxon>
        <taxon>Geobacteraceae</taxon>
        <taxon>Geomonas</taxon>
    </lineage>
</organism>
<dbReference type="InterPro" id="IPR008727">
    <property type="entry name" value="PAAR_motif"/>
</dbReference>
<evidence type="ECO:0000313" key="2">
    <source>
        <dbReference type="Proteomes" id="UP000556026"/>
    </source>
</evidence>
<gene>
    <name evidence="1" type="ORF">GMST_07370</name>
</gene>
<comment type="caution">
    <text evidence="1">The sequence shown here is derived from an EMBL/GenBank/DDBJ whole genome shotgun (WGS) entry which is preliminary data.</text>
</comment>
<dbReference type="CDD" id="cd14738">
    <property type="entry name" value="PAAR_2"/>
    <property type="match status" value="1"/>
</dbReference>
<protein>
    <submittedName>
        <fullName evidence="1">Type VI secretion protein</fullName>
    </submittedName>
</protein>
<dbReference type="EMBL" id="BLXX01000002">
    <property type="protein sequence ID" value="GFO58412.1"/>
    <property type="molecule type" value="Genomic_DNA"/>
</dbReference>
<keyword evidence="2" id="KW-1185">Reference proteome</keyword>
<proteinExistence type="predicted"/>
<name>A0A6V8MER3_9BACT</name>
<dbReference type="Pfam" id="PF05488">
    <property type="entry name" value="PAAR_motif"/>
    <property type="match status" value="1"/>
</dbReference>
<accession>A0A6V8MER3</accession>